<accession>A0AA40E9M3</accession>
<dbReference type="EMBL" id="JAUKUA010000001">
    <property type="protein sequence ID" value="KAK0731930.1"/>
    <property type="molecule type" value="Genomic_DNA"/>
</dbReference>
<feature type="domain" description="Heterokaryon incompatibility" evidence="1">
    <location>
        <begin position="266"/>
        <end position="405"/>
    </location>
</feature>
<dbReference type="PANTHER" id="PTHR33112">
    <property type="entry name" value="DOMAIN PROTEIN, PUTATIVE-RELATED"/>
    <property type="match status" value="1"/>
</dbReference>
<organism evidence="2 3">
    <name type="scientific">Lasiosphaeris hirsuta</name>
    <dbReference type="NCBI Taxonomy" id="260670"/>
    <lineage>
        <taxon>Eukaryota</taxon>
        <taxon>Fungi</taxon>
        <taxon>Dikarya</taxon>
        <taxon>Ascomycota</taxon>
        <taxon>Pezizomycotina</taxon>
        <taxon>Sordariomycetes</taxon>
        <taxon>Sordariomycetidae</taxon>
        <taxon>Sordariales</taxon>
        <taxon>Lasiosphaeriaceae</taxon>
        <taxon>Lasiosphaeris</taxon>
    </lineage>
</organism>
<gene>
    <name evidence="2" type="ORF">B0H67DRAFT_90740</name>
</gene>
<sequence length="729" mass="80562">MDVVLQHKNPPLCPGCASVDLDDAFDPCQFDNLPPLQTPGATPWTEYLRKITTFSMESVQSGKGSCRLCSFLSVVASVAEKYKVPSLCSMGLGSPRPTGSLTAMEDGDGFTLATTSSQFIYPTSLPSSNGIGAACHDVNASAWLIVIKGSDTLERVAHEYLDPAHSFQASRIPPNLLGCIASFVRNTGTWITEVHTDNISGTPTSIRGRLVIPGRVDYALMRSWLKSCLANHQSCIYSATSPVVPHMKLIDCQTHTIVAADPSMLYLALSYVWGQGPPEKYSYPSLPKSLPPTVRDSITVALELGFRYIWIDRYCIWQDDPVHKASQILNMREIYGRAVATIAASSGLDPTYGLPGVGATRCRIPHHQIVGHVGDRVLVSGAIQRRQQEAIHNSVWDTRAWTFQEAALSRRIFYFTDLEVSFLCAECEAFEHLNQPIALAHGDGNSQKSRYGVNEADGVVSLVRRYSTRSMTYSSDALDACVGVLTMWVALNDNCHHYWGIPLRFPADRGSPELCDALWRALCWRLCTGDVRSGKRRAGFPTWSWLAIDGRVQVNTYMGPRKEASNANYNFAVSTKHGDKIGWCEFVQTGGLLRSPSDWGMSLQIQGWAFEVGPFVGVTFSKPRRTMYYTKLRDSSASITSVLKFLPDFGTASPARFMFDQFEAISTCTYDNSDENFAVVFERDGVSGRRIGLLQLAERSLVEGDIPFTPESTFDMRALGARWSNVCLE</sequence>
<evidence type="ECO:0000313" key="3">
    <source>
        <dbReference type="Proteomes" id="UP001172102"/>
    </source>
</evidence>
<dbReference type="AlphaFoldDB" id="A0AA40E9M3"/>
<dbReference type="Pfam" id="PF06985">
    <property type="entry name" value="HET"/>
    <property type="match status" value="1"/>
</dbReference>
<dbReference type="Proteomes" id="UP001172102">
    <property type="component" value="Unassembled WGS sequence"/>
</dbReference>
<proteinExistence type="predicted"/>
<reference evidence="2" key="1">
    <citation type="submission" date="2023-06" db="EMBL/GenBank/DDBJ databases">
        <title>Genome-scale phylogeny and comparative genomics of the fungal order Sordariales.</title>
        <authorList>
            <consortium name="Lawrence Berkeley National Laboratory"/>
            <person name="Hensen N."/>
            <person name="Bonometti L."/>
            <person name="Westerberg I."/>
            <person name="Brannstrom I.O."/>
            <person name="Guillou S."/>
            <person name="Cros-Aarteil S."/>
            <person name="Calhoun S."/>
            <person name="Haridas S."/>
            <person name="Kuo A."/>
            <person name="Mondo S."/>
            <person name="Pangilinan J."/>
            <person name="Riley R."/>
            <person name="Labutti K."/>
            <person name="Andreopoulos B."/>
            <person name="Lipzen A."/>
            <person name="Chen C."/>
            <person name="Yanf M."/>
            <person name="Daum C."/>
            <person name="Ng V."/>
            <person name="Clum A."/>
            <person name="Steindorff A."/>
            <person name="Ohm R."/>
            <person name="Martin F."/>
            <person name="Silar P."/>
            <person name="Natvig D."/>
            <person name="Lalanne C."/>
            <person name="Gautier V."/>
            <person name="Ament-Velasquez S.L."/>
            <person name="Kruys A."/>
            <person name="Hutchinson M.I."/>
            <person name="Powell A.J."/>
            <person name="Barry K."/>
            <person name="Miller A.N."/>
            <person name="Grigoriev I.V."/>
            <person name="Debuchy R."/>
            <person name="Gladieux P."/>
            <person name="Thoren M.H."/>
            <person name="Johannesson H."/>
        </authorList>
    </citation>
    <scope>NUCLEOTIDE SEQUENCE</scope>
    <source>
        <strain evidence="2">SMH4607-1</strain>
    </source>
</reference>
<comment type="caution">
    <text evidence="2">The sequence shown here is derived from an EMBL/GenBank/DDBJ whole genome shotgun (WGS) entry which is preliminary data.</text>
</comment>
<dbReference type="InterPro" id="IPR010730">
    <property type="entry name" value="HET"/>
</dbReference>
<name>A0AA40E9M3_9PEZI</name>
<keyword evidence="3" id="KW-1185">Reference proteome</keyword>
<evidence type="ECO:0000259" key="1">
    <source>
        <dbReference type="Pfam" id="PF06985"/>
    </source>
</evidence>
<protein>
    <submittedName>
        <fullName evidence="2">Heterokaryon incompatibility protein-domain-containing protein</fullName>
    </submittedName>
</protein>
<dbReference type="PANTHER" id="PTHR33112:SF1">
    <property type="entry name" value="HETEROKARYON INCOMPATIBILITY DOMAIN-CONTAINING PROTEIN"/>
    <property type="match status" value="1"/>
</dbReference>
<evidence type="ECO:0000313" key="2">
    <source>
        <dbReference type="EMBL" id="KAK0731930.1"/>
    </source>
</evidence>